<reference evidence="2 3" key="1">
    <citation type="submission" date="2020-07" db="EMBL/GenBank/DDBJ databases">
        <title>Sequencing the genomes of 1000 actinobacteria strains.</title>
        <authorList>
            <person name="Klenk H.-P."/>
        </authorList>
    </citation>
    <scope>NUCLEOTIDE SEQUENCE [LARGE SCALE GENOMIC DNA]</scope>
    <source>
        <strain evidence="2 3">DSM 40398</strain>
    </source>
</reference>
<comment type="caution">
    <text evidence="2">The sequence shown here is derived from an EMBL/GenBank/DDBJ whole genome shotgun (WGS) entry which is preliminary data.</text>
</comment>
<dbReference type="EMBL" id="JACCBA010000001">
    <property type="protein sequence ID" value="NYD48975.1"/>
    <property type="molecule type" value="Genomic_DNA"/>
</dbReference>
<dbReference type="Proteomes" id="UP000529783">
    <property type="component" value="Unassembled WGS sequence"/>
</dbReference>
<sequence>MAPDHWSSLVMAGHRETAMPQPPKRLTPSNSPLDLFGSEVRRYRALVDHSIKQLADKIPYSASFIGAVERAECHCERNFAEHCDAVLDTKQALSHLHDGLFGDKKDGFPEWFRKWPAVEEQAGTLKVYEPTVIYGLLQREEYASSLLFGDREATDARLARQSVLTRTDPVAPRLIYVLPELVLWYDVGGPDVMRAQLQHLVDAIGPRLSVQVIPNGVPHPGNEGAFVLATLPDGKEIALAETAARGIMMDTREDISRLKDRFDAICTQALPTSMSADLITRTIGEKWNHEPRTRLAQVEP</sequence>
<dbReference type="AlphaFoldDB" id="A0A7Y9EJJ6"/>
<feature type="domain" description="DUF5753" evidence="1">
    <location>
        <begin position="113"/>
        <end position="281"/>
    </location>
</feature>
<gene>
    <name evidence="2" type="ORF">BJY14_004958</name>
</gene>
<protein>
    <recommendedName>
        <fullName evidence="1">DUF5753 domain-containing protein</fullName>
    </recommendedName>
</protein>
<keyword evidence="3" id="KW-1185">Reference proteome</keyword>
<evidence type="ECO:0000259" key="1">
    <source>
        <dbReference type="Pfam" id="PF19054"/>
    </source>
</evidence>
<evidence type="ECO:0000313" key="2">
    <source>
        <dbReference type="EMBL" id="NYD48975.1"/>
    </source>
</evidence>
<organism evidence="2 3">
    <name type="scientific">Actinomadura luteofluorescens</name>
    <dbReference type="NCBI Taxonomy" id="46163"/>
    <lineage>
        <taxon>Bacteria</taxon>
        <taxon>Bacillati</taxon>
        <taxon>Actinomycetota</taxon>
        <taxon>Actinomycetes</taxon>
        <taxon>Streptosporangiales</taxon>
        <taxon>Thermomonosporaceae</taxon>
        <taxon>Actinomadura</taxon>
    </lineage>
</organism>
<dbReference type="RefSeq" id="WP_179845792.1">
    <property type="nucleotide sequence ID" value="NZ_JACCBA010000001.1"/>
</dbReference>
<dbReference type="Pfam" id="PF19054">
    <property type="entry name" value="DUF5753"/>
    <property type="match status" value="1"/>
</dbReference>
<proteinExistence type="predicted"/>
<accession>A0A7Y9EJJ6</accession>
<evidence type="ECO:0000313" key="3">
    <source>
        <dbReference type="Proteomes" id="UP000529783"/>
    </source>
</evidence>
<name>A0A7Y9EJJ6_9ACTN</name>
<dbReference type="InterPro" id="IPR043917">
    <property type="entry name" value="DUF5753"/>
</dbReference>